<dbReference type="OrthoDB" id="7881672at2759"/>
<proteinExistence type="predicted"/>
<evidence type="ECO:0000313" key="3">
    <source>
        <dbReference type="Proteomes" id="UP000494163"/>
    </source>
</evidence>
<protein>
    <submittedName>
        <fullName evidence="2">CG14448</fullName>
    </submittedName>
</protein>
<accession>A0A0M4EQI8</accession>
<reference evidence="2 3" key="1">
    <citation type="submission" date="2015-08" db="EMBL/GenBank/DDBJ databases">
        <title>Ancestral chromatin configuration constrains chromatin evolution on differentiating sex chromosomes in Drosophila.</title>
        <authorList>
            <person name="Zhou Q."/>
            <person name="Bachtrog D."/>
        </authorList>
    </citation>
    <scope>NUCLEOTIDE SEQUENCE [LARGE SCALE GENOMIC DNA]</scope>
    <source>
        <tissue evidence="2">Whole larvae</tissue>
    </source>
</reference>
<dbReference type="STRING" id="30019.A0A0M4EQI8"/>
<gene>
    <name evidence="2" type="ORF">Dbus_chr3Lg1708</name>
</gene>
<keyword evidence="3" id="KW-1185">Reference proteome</keyword>
<organism evidence="2 3">
    <name type="scientific">Drosophila busckii</name>
    <name type="common">Fruit fly</name>
    <dbReference type="NCBI Taxonomy" id="30019"/>
    <lineage>
        <taxon>Eukaryota</taxon>
        <taxon>Metazoa</taxon>
        <taxon>Ecdysozoa</taxon>
        <taxon>Arthropoda</taxon>
        <taxon>Hexapoda</taxon>
        <taxon>Insecta</taxon>
        <taxon>Pterygota</taxon>
        <taxon>Neoptera</taxon>
        <taxon>Endopterygota</taxon>
        <taxon>Diptera</taxon>
        <taxon>Brachycera</taxon>
        <taxon>Muscomorpha</taxon>
        <taxon>Ephydroidea</taxon>
        <taxon>Drosophilidae</taxon>
        <taxon>Drosophila</taxon>
    </lineage>
</organism>
<dbReference type="Proteomes" id="UP000494163">
    <property type="component" value="Chromosome 3L"/>
</dbReference>
<dbReference type="AlphaFoldDB" id="A0A0M4EQI8"/>
<dbReference type="OMA" id="VKFDLTC"/>
<feature type="region of interest" description="Disordered" evidence="1">
    <location>
        <begin position="178"/>
        <end position="204"/>
    </location>
</feature>
<sequence length="204" mass="23626">MEAICEQLYGKQVLVGNWLDRRYCYDSKNNGIVPGLNAKEGCEQHLTLSQDTYTDAGYKGDDCKQYFIEKRVTRMRNFLQSNRSKVKLIDAPELRNNYTTTNTVAYELLPTLRHEFCLAQTAAAATKQSSAMPERQLQVDMLQCFGNTTKTYDYAKNIRKQAIMDNIKRMQTTYAYEFNRKHPKATERSNTEEPVEPSMELEKC</sequence>
<name>A0A0M4EQI8_DROBS</name>
<dbReference type="EMBL" id="CP012525">
    <property type="protein sequence ID" value="ALC44542.1"/>
    <property type="molecule type" value="Genomic_DNA"/>
</dbReference>
<evidence type="ECO:0000256" key="1">
    <source>
        <dbReference type="SAM" id="MobiDB-lite"/>
    </source>
</evidence>
<evidence type="ECO:0000313" key="2">
    <source>
        <dbReference type="EMBL" id="ALC44542.1"/>
    </source>
</evidence>
<feature type="compositionally biased region" description="Basic and acidic residues" evidence="1">
    <location>
        <begin position="178"/>
        <end position="191"/>
    </location>
</feature>